<dbReference type="AlphaFoldDB" id="A0A0B7BWW7"/>
<organism evidence="1">
    <name type="scientific">Arion vulgaris</name>
    <dbReference type="NCBI Taxonomy" id="1028688"/>
    <lineage>
        <taxon>Eukaryota</taxon>
        <taxon>Metazoa</taxon>
        <taxon>Spiralia</taxon>
        <taxon>Lophotrochozoa</taxon>
        <taxon>Mollusca</taxon>
        <taxon>Gastropoda</taxon>
        <taxon>Heterobranchia</taxon>
        <taxon>Euthyneura</taxon>
        <taxon>Panpulmonata</taxon>
        <taxon>Eupulmonata</taxon>
        <taxon>Stylommatophora</taxon>
        <taxon>Helicina</taxon>
        <taxon>Arionoidea</taxon>
        <taxon>Arionidae</taxon>
        <taxon>Arion</taxon>
    </lineage>
</organism>
<evidence type="ECO:0000313" key="1">
    <source>
        <dbReference type="EMBL" id="CEK97709.1"/>
    </source>
</evidence>
<accession>A0A0B7BWW7</accession>
<dbReference type="EMBL" id="HACG01050844">
    <property type="protein sequence ID" value="CEK97709.1"/>
    <property type="molecule type" value="Transcribed_RNA"/>
</dbReference>
<gene>
    <name evidence="1" type="primary">ORF216645</name>
</gene>
<proteinExistence type="predicted"/>
<sequence>MNICNSGHFYSHLDHAIIWVKRTCMEGHKTSDGAGDQRSQELPYSWCWREDKRKAA</sequence>
<reference evidence="1" key="1">
    <citation type="submission" date="2014-12" db="EMBL/GenBank/DDBJ databases">
        <title>Insight into the proteome of Arion vulgaris.</title>
        <authorList>
            <person name="Aradska J."/>
            <person name="Bulat T."/>
            <person name="Smidak R."/>
            <person name="Sarate P."/>
            <person name="Gangsoo J."/>
            <person name="Sialana F."/>
            <person name="Bilban M."/>
            <person name="Lubec G."/>
        </authorList>
    </citation>
    <scope>NUCLEOTIDE SEQUENCE</scope>
    <source>
        <tissue evidence="1">Skin</tissue>
    </source>
</reference>
<protein>
    <submittedName>
        <fullName evidence="1">Uncharacterized protein</fullName>
    </submittedName>
</protein>
<name>A0A0B7BWW7_9EUPU</name>